<evidence type="ECO:0000256" key="2">
    <source>
        <dbReference type="ARBA" id="ARBA00005269"/>
    </source>
</evidence>
<dbReference type="InterPro" id="IPR002052">
    <property type="entry name" value="DNA_methylase_N6_adenine_CS"/>
</dbReference>
<comment type="caution">
    <text evidence="9">The sequence shown here is derived from an EMBL/GenBank/DDBJ whole genome shotgun (WGS) entry which is preliminary data.</text>
</comment>
<dbReference type="CDD" id="cd02440">
    <property type="entry name" value="AdoMet_MTases"/>
    <property type="match status" value="1"/>
</dbReference>
<protein>
    <recommendedName>
        <fullName evidence="4 8">Ribosomal RNA small subunit methyltransferase D</fullName>
        <ecNumber evidence="3 8">2.1.1.171</ecNumber>
    </recommendedName>
</protein>
<evidence type="ECO:0000256" key="1">
    <source>
        <dbReference type="ARBA" id="ARBA00002649"/>
    </source>
</evidence>
<dbReference type="GO" id="GO:0052913">
    <property type="term" value="F:16S rRNA (guanine(966)-N(2))-methyltransferase activity"/>
    <property type="evidence" value="ECO:0007669"/>
    <property type="project" value="UniProtKB-EC"/>
</dbReference>
<comment type="catalytic activity">
    <reaction evidence="7 8">
        <text>guanosine(966) in 16S rRNA + S-adenosyl-L-methionine = N(2)-methylguanosine(966) in 16S rRNA + S-adenosyl-L-homocysteine + H(+)</text>
        <dbReference type="Rhea" id="RHEA:23548"/>
        <dbReference type="Rhea" id="RHEA-COMP:10211"/>
        <dbReference type="Rhea" id="RHEA-COMP:10212"/>
        <dbReference type="ChEBI" id="CHEBI:15378"/>
        <dbReference type="ChEBI" id="CHEBI:57856"/>
        <dbReference type="ChEBI" id="CHEBI:59789"/>
        <dbReference type="ChEBI" id="CHEBI:74269"/>
        <dbReference type="ChEBI" id="CHEBI:74481"/>
        <dbReference type="EC" id="2.1.1.171"/>
    </reaction>
</comment>
<evidence type="ECO:0000256" key="3">
    <source>
        <dbReference type="ARBA" id="ARBA00012141"/>
    </source>
</evidence>
<dbReference type="Pfam" id="PF03602">
    <property type="entry name" value="Cons_hypoth95"/>
    <property type="match status" value="1"/>
</dbReference>
<dbReference type="InterPro" id="IPR004398">
    <property type="entry name" value="RNA_MeTrfase_RsmD"/>
</dbReference>
<dbReference type="EMBL" id="JBHSUC010000004">
    <property type="protein sequence ID" value="MFC6361530.1"/>
    <property type="molecule type" value="Genomic_DNA"/>
</dbReference>
<keyword evidence="8" id="KW-0949">S-adenosyl-L-methionine</keyword>
<evidence type="ECO:0000256" key="7">
    <source>
        <dbReference type="ARBA" id="ARBA00048326"/>
    </source>
</evidence>
<evidence type="ECO:0000256" key="5">
    <source>
        <dbReference type="ARBA" id="ARBA00022603"/>
    </source>
</evidence>
<dbReference type="PANTHER" id="PTHR43542">
    <property type="entry name" value="METHYLTRANSFERASE"/>
    <property type="match status" value="1"/>
</dbReference>
<dbReference type="NCBIfam" id="NF008157">
    <property type="entry name" value="PRK10909.1"/>
    <property type="match status" value="1"/>
</dbReference>
<comment type="similarity">
    <text evidence="2 8">Belongs to the methyltransferase superfamily. RsmD family.</text>
</comment>
<evidence type="ECO:0000313" key="9">
    <source>
        <dbReference type="EMBL" id="MFC6361530.1"/>
    </source>
</evidence>
<sequence>MKKHSRAPAGAGQIRIIGGQWRGRKLPVPESAGLRPTTDRVRETLFNWLAADLPQARCLDCFAGSGALGIEALSRYAGHVTLVELEPQVARQLTGNLRTLNSSAGQVIQADSLRWLGTPGQPYDIVFIDPPFRKGLLAQTITLLDTGGWLASNALIYIECEVEQGAPQVPASWQLHREKVAGQVAYRLYHHSAPDSQGE</sequence>
<proteinExistence type="inferred from homology"/>
<gene>
    <name evidence="9" type="primary">rsmD</name>
    <name evidence="9" type="ORF">ACFP73_05360</name>
</gene>
<organism evidence="9 10">
    <name type="scientific">Tatumella punctata</name>
    <dbReference type="NCBI Taxonomy" id="399969"/>
    <lineage>
        <taxon>Bacteria</taxon>
        <taxon>Pseudomonadati</taxon>
        <taxon>Pseudomonadota</taxon>
        <taxon>Gammaproteobacteria</taxon>
        <taxon>Enterobacterales</taxon>
        <taxon>Erwiniaceae</taxon>
        <taxon>Tatumella</taxon>
    </lineage>
</organism>
<keyword evidence="6 8" id="KW-0808">Transferase</keyword>
<keyword evidence="10" id="KW-1185">Reference proteome</keyword>
<name>A0ABW1VNQ9_9GAMM</name>
<evidence type="ECO:0000313" key="10">
    <source>
        <dbReference type="Proteomes" id="UP001596215"/>
    </source>
</evidence>
<dbReference type="Gene3D" id="3.40.50.150">
    <property type="entry name" value="Vaccinia Virus protein VP39"/>
    <property type="match status" value="1"/>
</dbReference>
<dbReference type="RefSeq" id="WP_343877222.1">
    <property type="nucleotide sequence ID" value="NZ_BAAAFW010000058.1"/>
</dbReference>
<keyword evidence="5 8" id="KW-0489">Methyltransferase</keyword>
<dbReference type="InterPro" id="IPR029063">
    <property type="entry name" value="SAM-dependent_MTases_sf"/>
</dbReference>
<dbReference type="SUPFAM" id="SSF53335">
    <property type="entry name" value="S-adenosyl-L-methionine-dependent methyltransferases"/>
    <property type="match status" value="1"/>
</dbReference>
<evidence type="ECO:0000256" key="6">
    <source>
        <dbReference type="ARBA" id="ARBA00022679"/>
    </source>
</evidence>
<reference evidence="10" key="1">
    <citation type="journal article" date="2019" name="Int. J. Syst. Evol. Microbiol.">
        <title>The Global Catalogue of Microorganisms (GCM) 10K type strain sequencing project: providing services to taxonomists for standard genome sequencing and annotation.</title>
        <authorList>
            <consortium name="The Broad Institute Genomics Platform"/>
            <consortium name="The Broad Institute Genome Sequencing Center for Infectious Disease"/>
            <person name="Wu L."/>
            <person name="Ma J."/>
        </authorList>
    </citation>
    <scope>NUCLEOTIDE SEQUENCE [LARGE SCALE GENOMIC DNA]</scope>
    <source>
        <strain evidence="10">CGMCC 4.1530</strain>
    </source>
</reference>
<accession>A0ABW1VNQ9</accession>
<dbReference type="EC" id="2.1.1.171" evidence="3 8"/>
<dbReference type="PIRSF" id="PIRSF004553">
    <property type="entry name" value="CHP00095"/>
    <property type="match status" value="1"/>
</dbReference>
<evidence type="ECO:0000256" key="4">
    <source>
        <dbReference type="ARBA" id="ARBA00013682"/>
    </source>
</evidence>
<evidence type="ECO:0000256" key="8">
    <source>
        <dbReference type="PIRNR" id="PIRNR004553"/>
    </source>
</evidence>
<dbReference type="PANTHER" id="PTHR43542:SF1">
    <property type="entry name" value="METHYLTRANSFERASE"/>
    <property type="match status" value="1"/>
</dbReference>
<dbReference type="PROSITE" id="PS00092">
    <property type="entry name" value="N6_MTASE"/>
    <property type="match status" value="1"/>
</dbReference>
<keyword evidence="8" id="KW-0698">rRNA processing</keyword>
<dbReference type="Proteomes" id="UP001596215">
    <property type="component" value="Unassembled WGS sequence"/>
</dbReference>
<dbReference type="NCBIfam" id="TIGR00095">
    <property type="entry name" value="16S rRNA (guanine(966)-N(2))-methyltransferase RsmD"/>
    <property type="match status" value="1"/>
</dbReference>
<comment type="function">
    <text evidence="1 8">Specifically methylates the guanine in position 966 of 16S rRNA in the assembled 30S particle.</text>
</comment>